<evidence type="ECO:0000313" key="7">
    <source>
        <dbReference type="EMBL" id="MFC5905794.1"/>
    </source>
</evidence>
<reference evidence="8" key="1">
    <citation type="journal article" date="2019" name="Int. J. Syst. Evol. Microbiol.">
        <title>The Global Catalogue of Microorganisms (GCM) 10K type strain sequencing project: providing services to taxonomists for standard genome sequencing and annotation.</title>
        <authorList>
            <consortium name="The Broad Institute Genomics Platform"/>
            <consortium name="The Broad Institute Genome Sequencing Center for Infectious Disease"/>
            <person name="Wu L."/>
            <person name="Ma J."/>
        </authorList>
    </citation>
    <scope>NUCLEOTIDE SEQUENCE [LARGE SCALE GENOMIC DNA]</scope>
    <source>
        <strain evidence="8">JCM 4816</strain>
    </source>
</reference>
<comment type="caution">
    <text evidence="7">The sequence shown here is derived from an EMBL/GenBank/DDBJ whole genome shotgun (WGS) entry which is preliminary data.</text>
</comment>
<keyword evidence="1" id="KW-1003">Cell membrane</keyword>
<dbReference type="EMBL" id="JBHSQJ010000004">
    <property type="protein sequence ID" value="MFC5905794.1"/>
    <property type="molecule type" value="Genomic_DNA"/>
</dbReference>
<feature type="transmembrane region" description="Helical" evidence="5">
    <location>
        <begin position="60"/>
        <end position="78"/>
    </location>
</feature>
<dbReference type="RefSeq" id="WP_380578570.1">
    <property type="nucleotide sequence ID" value="NZ_JBHSQJ010000004.1"/>
</dbReference>
<accession>A0ABW1FWH1</accession>
<organism evidence="7 8">
    <name type="scientific">Streptacidiphilus monticola</name>
    <dbReference type="NCBI Taxonomy" id="2161674"/>
    <lineage>
        <taxon>Bacteria</taxon>
        <taxon>Bacillati</taxon>
        <taxon>Actinomycetota</taxon>
        <taxon>Actinomycetes</taxon>
        <taxon>Kitasatosporales</taxon>
        <taxon>Streptomycetaceae</taxon>
        <taxon>Streptacidiphilus</taxon>
    </lineage>
</organism>
<evidence type="ECO:0000256" key="4">
    <source>
        <dbReference type="ARBA" id="ARBA00023136"/>
    </source>
</evidence>
<gene>
    <name evidence="7" type="ORF">ACFP3V_00950</name>
</gene>
<evidence type="ECO:0000256" key="1">
    <source>
        <dbReference type="ARBA" id="ARBA00022475"/>
    </source>
</evidence>
<evidence type="ECO:0000256" key="3">
    <source>
        <dbReference type="ARBA" id="ARBA00022989"/>
    </source>
</evidence>
<name>A0ABW1FWH1_9ACTN</name>
<keyword evidence="4 5" id="KW-0472">Membrane</keyword>
<protein>
    <submittedName>
        <fullName evidence="7">Lipopolysaccharide assembly protein LapA domain-containing protein</fullName>
    </submittedName>
</protein>
<dbReference type="Pfam" id="PF06305">
    <property type="entry name" value="LapA_dom"/>
    <property type="match status" value="1"/>
</dbReference>
<keyword evidence="2 5" id="KW-0812">Transmembrane</keyword>
<feature type="domain" description="Lipopolysaccharide assembly protein A" evidence="6">
    <location>
        <begin position="42"/>
        <end position="78"/>
    </location>
</feature>
<keyword evidence="8" id="KW-1185">Reference proteome</keyword>
<dbReference type="Proteomes" id="UP001596174">
    <property type="component" value="Unassembled WGS sequence"/>
</dbReference>
<dbReference type="InterPro" id="IPR010445">
    <property type="entry name" value="LapA_dom"/>
</dbReference>
<proteinExistence type="predicted"/>
<sequence>MSNKPPKTQRPSTLTVRGREVRLRTIGAVVLLGLALWFVFANTQSVKVRLWVADVTMPLWLVLFVTLVVGAAIGGLLARRQIKR</sequence>
<evidence type="ECO:0000256" key="5">
    <source>
        <dbReference type="SAM" id="Phobius"/>
    </source>
</evidence>
<feature type="transmembrane region" description="Helical" evidence="5">
    <location>
        <begin position="21"/>
        <end position="40"/>
    </location>
</feature>
<evidence type="ECO:0000259" key="6">
    <source>
        <dbReference type="Pfam" id="PF06305"/>
    </source>
</evidence>
<keyword evidence="3 5" id="KW-1133">Transmembrane helix</keyword>
<evidence type="ECO:0000256" key="2">
    <source>
        <dbReference type="ARBA" id="ARBA00022692"/>
    </source>
</evidence>
<evidence type="ECO:0000313" key="8">
    <source>
        <dbReference type="Proteomes" id="UP001596174"/>
    </source>
</evidence>